<evidence type="ECO:0000313" key="6">
    <source>
        <dbReference type="EMBL" id="GGD22724.1"/>
    </source>
</evidence>
<feature type="transmembrane region" description="Helical" evidence="4">
    <location>
        <begin position="96"/>
        <end position="122"/>
    </location>
</feature>
<feature type="domain" description="Major facilitator superfamily (MFS) profile" evidence="5">
    <location>
        <begin position="20"/>
        <end position="406"/>
    </location>
</feature>
<dbReference type="PANTHER" id="PTHR23527:SF1">
    <property type="entry name" value="BLL3282 PROTEIN"/>
    <property type="match status" value="1"/>
</dbReference>
<dbReference type="SUPFAM" id="SSF103473">
    <property type="entry name" value="MFS general substrate transporter"/>
    <property type="match status" value="1"/>
</dbReference>
<keyword evidence="3 4" id="KW-0472">Membrane</keyword>
<feature type="transmembrane region" description="Helical" evidence="4">
    <location>
        <begin position="373"/>
        <end position="400"/>
    </location>
</feature>
<dbReference type="RefSeq" id="WP_188851475.1">
    <property type="nucleotide sequence ID" value="NZ_BMJJ01000006.1"/>
</dbReference>
<gene>
    <name evidence="6" type="ORF">GCM10011335_27040</name>
</gene>
<feature type="transmembrane region" description="Helical" evidence="4">
    <location>
        <begin position="254"/>
        <end position="274"/>
    </location>
</feature>
<accession>A0A916XZQ0</accession>
<dbReference type="GO" id="GO:0022857">
    <property type="term" value="F:transmembrane transporter activity"/>
    <property type="evidence" value="ECO:0007669"/>
    <property type="project" value="InterPro"/>
</dbReference>
<feature type="transmembrane region" description="Helical" evidence="4">
    <location>
        <begin position="171"/>
        <end position="189"/>
    </location>
</feature>
<dbReference type="EMBL" id="BMJJ01000006">
    <property type="protein sequence ID" value="GGD22724.1"/>
    <property type="molecule type" value="Genomic_DNA"/>
</dbReference>
<evidence type="ECO:0000256" key="2">
    <source>
        <dbReference type="ARBA" id="ARBA00022989"/>
    </source>
</evidence>
<name>A0A916XZQ0_9HYPH</name>
<evidence type="ECO:0000256" key="1">
    <source>
        <dbReference type="ARBA" id="ARBA00022692"/>
    </source>
</evidence>
<dbReference type="PROSITE" id="PS50850">
    <property type="entry name" value="MFS"/>
    <property type="match status" value="1"/>
</dbReference>
<evidence type="ECO:0000259" key="5">
    <source>
        <dbReference type="PROSITE" id="PS50850"/>
    </source>
</evidence>
<organism evidence="6 7">
    <name type="scientific">Aureimonas glaciei</name>
    <dbReference type="NCBI Taxonomy" id="1776957"/>
    <lineage>
        <taxon>Bacteria</taxon>
        <taxon>Pseudomonadati</taxon>
        <taxon>Pseudomonadota</taxon>
        <taxon>Alphaproteobacteria</taxon>
        <taxon>Hyphomicrobiales</taxon>
        <taxon>Aurantimonadaceae</taxon>
        <taxon>Aureimonas</taxon>
    </lineage>
</organism>
<feature type="transmembrane region" description="Helical" evidence="4">
    <location>
        <begin position="349"/>
        <end position="367"/>
    </location>
</feature>
<dbReference type="InterPro" id="IPR020846">
    <property type="entry name" value="MFS_dom"/>
</dbReference>
<dbReference type="InterPro" id="IPR011701">
    <property type="entry name" value="MFS"/>
</dbReference>
<protein>
    <submittedName>
        <fullName evidence="6">MFS transporter</fullName>
    </submittedName>
</protein>
<comment type="caution">
    <text evidence="6">The sequence shown here is derived from an EMBL/GenBank/DDBJ whole genome shotgun (WGS) entry which is preliminary data.</text>
</comment>
<dbReference type="InterPro" id="IPR052952">
    <property type="entry name" value="MFS-Transporter"/>
</dbReference>
<keyword evidence="7" id="KW-1185">Reference proteome</keyword>
<dbReference type="InterPro" id="IPR036259">
    <property type="entry name" value="MFS_trans_sf"/>
</dbReference>
<keyword evidence="1 4" id="KW-0812">Transmembrane</keyword>
<dbReference type="Proteomes" id="UP000613160">
    <property type="component" value="Unassembled WGS sequence"/>
</dbReference>
<dbReference type="Pfam" id="PF07690">
    <property type="entry name" value="MFS_1"/>
    <property type="match status" value="1"/>
</dbReference>
<feature type="transmembrane region" description="Helical" evidence="4">
    <location>
        <begin position="55"/>
        <end position="76"/>
    </location>
</feature>
<sequence length="406" mass="41657">MTTLSDAQTNERASPHLWSILVGATAVQVVATAAALALTAISPAVSQSLGIGPHFVGYQISLIYLAGIFASAYAGATLRRFGPLRVEQLCLACFSAGLLCFAAARLDLLILGSVLVGIGYGYQNPAASQLLIGITPARLRNLVFSIKQSGVPLGGVLASLVFPFLAILMGWQWGLALSAIVPIALAVLLQVTHGDLHPNEPPPASAIAARGFLADQRQLLADPNLRALAMLGFLYSGVQLSLSAFAVTTLVENAGWPILAAGSLAAAMQLSGAIGRVSWGYLADRLGGGFVTLCGLGVAGGLSALALGQIDRLPTILQVVLLTLSGAIWLGWNGVLLAETARHAPAGQAGAMTGGVLIYTFLGVMVGPSSFALIAGAIGSFAVTFALFSACGFIGAIVAFRRVRRA</sequence>
<evidence type="ECO:0000256" key="4">
    <source>
        <dbReference type="SAM" id="Phobius"/>
    </source>
</evidence>
<dbReference type="AlphaFoldDB" id="A0A916XZQ0"/>
<reference evidence="6" key="2">
    <citation type="submission" date="2020-09" db="EMBL/GenBank/DDBJ databases">
        <authorList>
            <person name="Sun Q."/>
            <person name="Zhou Y."/>
        </authorList>
    </citation>
    <scope>NUCLEOTIDE SEQUENCE</scope>
    <source>
        <strain evidence="6">CGMCC 1.15493</strain>
    </source>
</reference>
<proteinExistence type="predicted"/>
<feature type="transmembrane region" description="Helical" evidence="4">
    <location>
        <begin position="286"/>
        <end position="310"/>
    </location>
</feature>
<evidence type="ECO:0000256" key="3">
    <source>
        <dbReference type="ARBA" id="ARBA00023136"/>
    </source>
</evidence>
<reference evidence="6" key="1">
    <citation type="journal article" date="2014" name="Int. J. Syst. Evol. Microbiol.">
        <title>Complete genome sequence of Corynebacterium casei LMG S-19264T (=DSM 44701T), isolated from a smear-ripened cheese.</title>
        <authorList>
            <consortium name="US DOE Joint Genome Institute (JGI-PGF)"/>
            <person name="Walter F."/>
            <person name="Albersmeier A."/>
            <person name="Kalinowski J."/>
            <person name="Ruckert C."/>
        </authorList>
    </citation>
    <scope>NUCLEOTIDE SEQUENCE</scope>
    <source>
        <strain evidence="6">CGMCC 1.15493</strain>
    </source>
</reference>
<dbReference type="PANTHER" id="PTHR23527">
    <property type="entry name" value="BLL3282 PROTEIN"/>
    <property type="match status" value="1"/>
</dbReference>
<dbReference type="Gene3D" id="1.20.1250.20">
    <property type="entry name" value="MFS general substrate transporter like domains"/>
    <property type="match status" value="2"/>
</dbReference>
<evidence type="ECO:0000313" key="7">
    <source>
        <dbReference type="Proteomes" id="UP000613160"/>
    </source>
</evidence>
<feature type="transmembrane region" description="Helical" evidence="4">
    <location>
        <begin position="20"/>
        <end position="43"/>
    </location>
</feature>
<feature type="transmembrane region" description="Helical" evidence="4">
    <location>
        <begin position="316"/>
        <end position="337"/>
    </location>
</feature>
<feature type="transmembrane region" description="Helical" evidence="4">
    <location>
        <begin position="227"/>
        <end position="248"/>
    </location>
</feature>
<keyword evidence="2 4" id="KW-1133">Transmembrane helix</keyword>